<reference evidence="1" key="1">
    <citation type="submission" date="2022-04" db="EMBL/GenBank/DDBJ databases">
        <title>Consumption of N2O by Flavobacterium azooxidireducens sp. nov. isolated from Decomposing Leaf Litter of Phragmites australis (Cav.).</title>
        <authorList>
            <person name="Behrendt U."/>
            <person name="Spanner T."/>
            <person name="Augustin J."/>
            <person name="Horn M.A."/>
            <person name="Kolb S."/>
            <person name="Ulrich A."/>
        </authorList>
    </citation>
    <scope>NUCLEOTIDE SEQUENCE</scope>
    <source>
        <strain evidence="1">IGB 4-14</strain>
    </source>
</reference>
<dbReference type="NCBIfam" id="NF047659">
    <property type="entry name" value="THC0290_0291_fam"/>
    <property type="match status" value="1"/>
</dbReference>
<sequence>MPKYLIITLLLVLGFNNAVKAQFGFSHEVGAIVGPVAFQSDYGVRGDGETNFGNTGFGIGIIHYMNFSYRADCNCYATPTYFNDHFKVRSELSYNKTNLEHYGKWVDDNKTSIKAQQLRAMKGSTAVTNIGMQLEYFPLSIREFSSTPGKLAPFVSLGGQFSYFKPEAYSELGLGLGQLLEVTPVKYIDGVTNESGTVWSVVASVGTRYKLTVLSDLMIDLRWQYYFSNWVDGLNPNPQVYTENKANDWLVWLNVGYIYYLD</sequence>
<dbReference type="RefSeq" id="WP_248436061.1">
    <property type="nucleotide sequence ID" value="NZ_CP096205.1"/>
</dbReference>
<gene>
    <name evidence="1" type="ORF">M0M57_05325</name>
</gene>
<name>A0ABY4KM03_9FLAO</name>
<keyword evidence="2" id="KW-1185">Reference proteome</keyword>
<dbReference type="EMBL" id="CP096205">
    <property type="protein sequence ID" value="UPQ80257.1"/>
    <property type="molecule type" value="Genomic_DNA"/>
</dbReference>
<protein>
    <submittedName>
        <fullName evidence="1">Glutamate dehydrogenase</fullName>
    </submittedName>
</protein>
<dbReference type="Proteomes" id="UP000830583">
    <property type="component" value="Chromosome"/>
</dbReference>
<evidence type="ECO:0000313" key="2">
    <source>
        <dbReference type="Proteomes" id="UP000830583"/>
    </source>
</evidence>
<accession>A0ABY4KM03</accession>
<organism evidence="1 2">
    <name type="scientific">Flavobacterium azooxidireducens</name>
    <dbReference type="NCBI Taxonomy" id="1871076"/>
    <lineage>
        <taxon>Bacteria</taxon>
        <taxon>Pseudomonadati</taxon>
        <taxon>Bacteroidota</taxon>
        <taxon>Flavobacteriia</taxon>
        <taxon>Flavobacteriales</taxon>
        <taxon>Flavobacteriaceae</taxon>
        <taxon>Flavobacterium</taxon>
    </lineage>
</organism>
<evidence type="ECO:0000313" key="1">
    <source>
        <dbReference type="EMBL" id="UPQ80257.1"/>
    </source>
</evidence>
<proteinExistence type="predicted"/>